<keyword evidence="2" id="KW-0012">Acyltransferase</keyword>
<dbReference type="InterPro" id="IPR000182">
    <property type="entry name" value="GNAT_dom"/>
</dbReference>
<evidence type="ECO:0000313" key="4">
    <source>
        <dbReference type="EMBL" id="OIU70416.1"/>
    </source>
</evidence>
<evidence type="ECO:0000259" key="3">
    <source>
        <dbReference type="PROSITE" id="PS51186"/>
    </source>
</evidence>
<dbReference type="PANTHER" id="PTHR43877">
    <property type="entry name" value="AMINOALKYLPHOSPHONATE N-ACETYLTRANSFERASE-RELATED-RELATED"/>
    <property type="match status" value="1"/>
</dbReference>
<dbReference type="AlphaFoldDB" id="A0A1J6WEV8"/>
<dbReference type="Pfam" id="PF00583">
    <property type="entry name" value="Acetyltransf_1"/>
    <property type="match status" value="1"/>
</dbReference>
<evidence type="ECO:0000256" key="1">
    <source>
        <dbReference type="ARBA" id="ARBA00022679"/>
    </source>
</evidence>
<dbReference type="CDD" id="cd04301">
    <property type="entry name" value="NAT_SF"/>
    <property type="match status" value="1"/>
</dbReference>
<dbReference type="GO" id="GO:0016747">
    <property type="term" value="F:acyltransferase activity, transferring groups other than amino-acyl groups"/>
    <property type="evidence" value="ECO:0007669"/>
    <property type="project" value="InterPro"/>
</dbReference>
<feature type="domain" description="N-acetyltransferase" evidence="3">
    <location>
        <begin position="1"/>
        <end position="140"/>
    </location>
</feature>
<comment type="caution">
    <text evidence="4">The sequence shown here is derived from an EMBL/GenBank/DDBJ whole genome shotgun (WGS) entry which is preliminary data.</text>
</comment>
<gene>
    <name evidence="4" type="ORF">BHE18_11920</name>
</gene>
<dbReference type="InterPro" id="IPR016181">
    <property type="entry name" value="Acyl_CoA_acyltransferase"/>
</dbReference>
<evidence type="ECO:0000313" key="5">
    <source>
        <dbReference type="Proteomes" id="UP000182062"/>
    </source>
</evidence>
<accession>A0A1J6WEV8</accession>
<dbReference type="SUPFAM" id="SSF55729">
    <property type="entry name" value="Acyl-CoA N-acyltransferases (Nat)"/>
    <property type="match status" value="1"/>
</dbReference>
<dbReference type="Proteomes" id="UP000182062">
    <property type="component" value="Unassembled WGS sequence"/>
</dbReference>
<dbReference type="InterPro" id="IPR050832">
    <property type="entry name" value="Bact_Acetyltransf"/>
</dbReference>
<keyword evidence="1" id="KW-0808">Transferase</keyword>
<dbReference type="PROSITE" id="PS51186">
    <property type="entry name" value="GNAT"/>
    <property type="match status" value="1"/>
</dbReference>
<organism evidence="4 5">
    <name type="scientific">Rossellomorea aquimaris</name>
    <dbReference type="NCBI Taxonomy" id="189382"/>
    <lineage>
        <taxon>Bacteria</taxon>
        <taxon>Bacillati</taxon>
        <taxon>Bacillota</taxon>
        <taxon>Bacilli</taxon>
        <taxon>Bacillales</taxon>
        <taxon>Bacillaceae</taxon>
        <taxon>Rossellomorea</taxon>
    </lineage>
</organism>
<protein>
    <recommendedName>
        <fullName evidence="3">N-acetyltransferase domain-containing protein</fullName>
    </recommendedName>
</protein>
<reference evidence="4 5" key="1">
    <citation type="submission" date="2016-09" db="EMBL/GenBank/DDBJ databases">
        <title>Bacillus aquimaris SAMM genome sequence reveals colonization and biosurfactant production capacities.</title>
        <authorList>
            <person name="Waghmode S.R."/>
            <person name="Suryavanshi M.V."/>
        </authorList>
    </citation>
    <scope>NUCLEOTIDE SEQUENCE [LARGE SCALE GENOMIC DNA]</scope>
    <source>
        <strain evidence="4 5">SAMM</strain>
    </source>
</reference>
<dbReference type="Gene3D" id="3.40.630.30">
    <property type="match status" value="1"/>
</dbReference>
<proteinExistence type="predicted"/>
<dbReference type="EMBL" id="MINN01000106">
    <property type="protein sequence ID" value="OIU70416.1"/>
    <property type="molecule type" value="Genomic_DNA"/>
</dbReference>
<sequence length="140" mass="16701">MIRNVKLTDIEEITRICEQLGYLITIEKIKPRVERLIKDKEHAIFVYEINENTISGWVHVFGKHLIELEYAEIGGLVVDNNYRRQGIGLKLMKKCEEWAKENGYEEIRLRSGGQRKEAHEFYKQIGYENINWQQLFNFKL</sequence>
<dbReference type="RefSeq" id="WP_071619544.1">
    <property type="nucleotide sequence ID" value="NZ_MINN01000106.1"/>
</dbReference>
<evidence type="ECO:0000256" key="2">
    <source>
        <dbReference type="ARBA" id="ARBA00023315"/>
    </source>
</evidence>
<name>A0A1J6WEV8_9BACI</name>
<keyword evidence="5" id="KW-1185">Reference proteome</keyword>